<dbReference type="EMBL" id="HBIO01001571">
    <property type="protein sequence ID" value="CAE0456297.1"/>
    <property type="molecule type" value="Transcribed_RNA"/>
</dbReference>
<comment type="subunit">
    <text evidence="4">Homodimer.</text>
</comment>
<reference evidence="10" key="1">
    <citation type="submission" date="2021-01" db="EMBL/GenBank/DDBJ databases">
        <authorList>
            <person name="Corre E."/>
            <person name="Pelletier E."/>
            <person name="Niang G."/>
            <person name="Scheremetjew M."/>
            <person name="Finn R."/>
            <person name="Kale V."/>
            <person name="Holt S."/>
            <person name="Cochrane G."/>
            <person name="Meng A."/>
            <person name="Brown T."/>
            <person name="Cohen L."/>
        </authorList>
    </citation>
    <scope>NUCLEOTIDE SEQUENCE</scope>
    <source>
        <strain evidence="10">MM31A-1</strain>
    </source>
</reference>
<dbReference type="CDD" id="cd00609">
    <property type="entry name" value="AAT_like"/>
    <property type="match status" value="1"/>
</dbReference>
<dbReference type="FunFam" id="3.90.1150.10:FF:000275">
    <property type="entry name" value="kynurenine--oxoglutarate transaminase 1"/>
    <property type="match status" value="1"/>
</dbReference>
<dbReference type="SUPFAM" id="SSF53383">
    <property type="entry name" value="PLP-dependent transferases"/>
    <property type="match status" value="1"/>
</dbReference>
<accession>A0A7S3PUU4</accession>
<protein>
    <recommendedName>
        <fullName evidence="9">Aminotransferase class I/classII large domain-containing protein</fullName>
    </recommendedName>
</protein>
<evidence type="ECO:0000256" key="2">
    <source>
        <dbReference type="ARBA" id="ARBA00005023"/>
    </source>
</evidence>
<dbReference type="InterPro" id="IPR015422">
    <property type="entry name" value="PyrdxlP-dep_Trfase_small"/>
</dbReference>
<comment type="pathway">
    <text evidence="2">Amino-acid degradation.</text>
</comment>
<gene>
    <name evidence="10" type="ORF">CDEB00056_LOCUS1138</name>
</gene>
<keyword evidence="8" id="KW-0456">Lyase</keyword>
<dbReference type="GO" id="GO:0016212">
    <property type="term" value="F:kynurenine-oxoglutarate transaminase activity"/>
    <property type="evidence" value="ECO:0007669"/>
    <property type="project" value="TreeGrafter"/>
</dbReference>
<dbReference type="GO" id="GO:0030170">
    <property type="term" value="F:pyridoxal phosphate binding"/>
    <property type="evidence" value="ECO:0007669"/>
    <property type="project" value="InterPro"/>
</dbReference>
<dbReference type="Pfam" id="PF00155">
    <property type="entry name" value="Aminotran_1_2"/>
    <property type="match status" value="1"/>
</dbReference>
<sequence length="465" mass="51483">MNLTKAAAGLRSTLSKSSIMKGDRAISNTAAAFQLSTRLNGLDKPTVWHEFSPLAVEHNAVNLGQGFPDWDPPAFAIEAMRKSVDPASNRNANQYARSYAHMPLAKVLADDYTERFGRTIDPATEIATAVGCTNALYCALQGIASPGDEVLVLEPAFDIYVAQARMAGATPKFVPLRSAENAATEGDDPKANDFFVLDFDELEAAITEKTKAFILNTPHNPTGKMFNREELTKISEIIERHPHVTVIADEVYEHIVFDIENSPHVSFASMPGMYERTLTLSSSGKTFSATGWKVGWAVGPPHLVHAVTAVQQWVNFSAPTPNQDAIAQCLLMAKEPYEGFDSYYFWVAEEYKRKRGLLCDALKTGGMQPIVPDGGFFIMTDTSNIDLPEKYLEEKTVAMPADPMPRDWALSRWMTKEVGVTAIPPSAFYDKESIHLAKNLLRFAYCKGDDTILEAKKRFKDYFCN</sequence>
<dbReference type="GO" id="GO:1901605">
    <property type="term" value="P:alpha-amino acid metabolic process"/>
    <property type="evidence" value="ECO:0007669"/>
    <property type="project" value="UniProtKB-ARBA"/>
</dbReference>
<dbReference type="PANTHER" id="PTHR43807:SF20">
    <property type="entry name" value="FI04487P"/>
    <property type="match status" value="1"/>
</dbReference>
<evidence type="ECO:0000256" key="7">
    <source>
        <dbReference type="ARBA" id="ARBA00022898"/>
    </source>
</evidence>
<dbReference type="InterPro" id="IPR015421">
    <property type="entry name" value="PyrdxlP-dep_Trfase_major"/>
</dbReference>
<dbReference type="InterPro" id="IPR051326">
    <property type="entry name" value="Kynurenine-oxoglutarate_AT"/>
</dbReference>
<evidence type="ECO:0000256" key="3">
    <source>
        <dbReference type="ARBA" id="ARBA00007441"/>
    </source>
</evidence>
<dbReference type="AlphaFoldDB" id="A0A7S3PUU4"/>
<proteinExistence type="inferred from homology"/>
<keyword evidence="7" id="KW-0663">Pyridoxal phosphate</keyword>
<evidence type="ECO:0000256" key="1">
    <source>
        <dbReference type="ARBA" id="ARBA00001933"/>
    </source>
</evidence>
<feature type="domain" description="Aminotransferase class I/classII large" evidence="9">
    <location>
        <begin position="60"/>
        <end position="449"/>
    </location>
</feature>
<dbReference type="PANTHER" id="PTHR43807">
    <property type="entry name" value="FI04487P"/>
    <property type="match status" value="1"/>
</dbReference>
<dbReference type="InterPro" id="IPR004839">
    <property type="entry name" value="Aminotransferase_I/II_large"/>
</dbReference>
<evidence type="ECO:0000256" key="8">
    <source>
        <dbReference type="ARBA" id="ARBA00023239"/>
    </source>
</evidence>
<organism evidence="10">
    <name type="scientific">Chaetoceros debilis</name>
    <dbReference type="NCBI Taxonomy" id="122233"/>
    <lineage>
        <taxon>Eukaryota</taxon>
        <taxon>Sar</taxon>
        <taxon>Stramenopiles</taxon>
        <taxon>Ochrophyta</taxon>
        <taxon>Bacillariophyta</taxon>
        <taxon>Coscinodiscophyceae</taxon>
        <taxon>Chaetocerotophycidae</taxon>
        <taxon>Chaetocerotales</taxon>
        <taxon>Chaetocerotaceae</taxon>
        <taxon>Chaetoceros</taxon>
    </lineage>
</organism>
<name>A0A7S3PUU4_9STRA</name>
<dbReference type="GO" id="GO:0005737">
    <property type="term" value="C:cytoplasm"/>
    <property type="evidence" value="ECO:0007669"/>
    <property type="project" value="TreeGrafter"/>
</dbReference>
<comment type="cofactor">
    <cofactor evidence="1">
        <name>pyridoxal 5'-phosphate</name>
        <dbReference type="ChEBI" id="CHEBI:597326"/>
    </cofactor>
</comment>
<evidence type="ECO:0000256" key="4">
    <source>
        <dbReference type="ARBA" id="ARBA00011738"/>
    </source>
</evidence>
<evidence type="ECO:0000256" key="6">
    <source>
        <dbReference type="ARBA" id="ARBA00022679"/>
    </source>
</evidence>
<dbReference type="InterPro" id="IPR015424">
    <property type="entry name" value="PyrdxlP-dep_Trfase"/>
</dbReference>
<evidence type="ECO:0000256" key="5">
    <source>
        <dbReference type="ARBA" id="ARBA00022576"/>
    </source>
</evidence>
<keyword evidence="5" id="KW-0032">Aminotransferase</keyword>
<comment type="similarity">
    <text evidence="3">Belongs to the class-I pyridoxal-phosphate-dependent aminotransferase family.</text>
</comment>
<dbReference type="Gene3D" id="3.90.1150.10">
    <property type="entry name" value="Aspartate Aminotransferase, domain 1"/>
    <property type="match status" value="1"/>
</dbReference>
<evidence type="ECO:0000259" key="9">
    <source>
        <dbReference type="Pfam" id="PF00155"/>
    </source>
</evidence>
<keyword evidence="6" id="KW-0808">Transferase</keyword>
<dbReference type="GO" id="GO:0016829">
    <property type="term" value="F:lyase activity"/>
    <property type="evidence" value="ECO:0007669"/>
    <property type="project" value="UniProtKB-KW"/>
</dbReference>
<dbReference type="Gene3D" id="3.40.640.10">
    <property type="entry name" value="Type I PLP-dependent aspartate aminotransferase-like (Major domain)"/>
    <property type="match status" value="1"/>
</dbReference>
<dbReference type="FunFam" id="3.40.640.10:FF:000024">
    <property type="entry name" value="Kynurenine--oxoglutarate transaminase 3"/>
    <property type="match status" value="1"/>
</dbReference>
<evidence type="ECO:0000313" key="10">
    <source>
        <dbReference type="EMBL" id="CAE0456297.1"/>
    </source>
</evidence>